<dbReference type="Proteomes" id="UP000828941">
    <property type="component" value="Chromosome 12"/>
</dbReference>
<sequence length="321" mass="36009">MDSTPAPPHPPPVGVKASATITKLPIKRKTPDSSTITAPHPDPYFDPNPNFLCADDPVTAADVGVRQPPFKFHRIWTEPDEIRFLQGLLDSASDGLVFPKDLNLFYERFSTAMSQPYSKSQQSEKLRRLRKKFRAISSRLARGLDAAVLSPHDRALYDLSKKLWSPEFSPISPFVTSSGQAIKSSSKINSENDSIGVNQNELGDPFGIYVDGDDHNKDGDYDKKLGESNVDGEQKEDVFDRNFGGLTAKTVLEVLDQSLKEVKMALVWQGIHFPYHNPTQSSREGSAIEFGRRWQEQRALEFDVFAKRLKLVLENTLLHKP</sequence>
<evidence type="ECO:0000313" key="1">
    <source>
        <dbReference type="EMBL" id="KAI4307647.1"/>
    </source>
</evidence>
<accession>A0ACB9LDY8</accession>
<evidence type="ECO:0000313" key="2">
    <source>
        <dbReference type="Proteomes" id="UP000828941"/>
    </source>
</evidence>
<keyword evidence="2" id="KW-1185">Reference proteome</keyword>
<name>A0ACB9LDY8_BAUVA</name>
<proteinExistence type="predicted"/>
<reference evidence="1 2" key="1">
    <citation type="journal article" date="2022" name="DNA Res.">
        <title>Chromosomal-level genome assembly of the orchid tree Bauhinia variegata (Leguminosae; Cercidoideae) supports the allotetraploid origin hypothesis of Bauhinia.</title>
        <authorList>
            <person name="Zhong Y."/>
            <person name="Chen Y."/>
            <person name="Zheng D."/>
            <person name="Pang J."/>
            <person name="Liu Y."/>
            <person name="Luo S."/>
            <person name="Meng S."/>
            <person name="Qian L."/>
            <person name="Wei D."/>
            <person name="Dai S."/>
            <person name="Zhou R."/>
        </authorList>
    </citation>
    <scope>NUCLEOTIDE SEQUENCE [LARGE SCALE GENOMIC DNA]</scope>
    <source>
        <strain evidence="1">BV-YZ2020</strain>
    </source>
</reference>
<comment type="caution">
    <text evidence="1">The sequence shown here is derived from an EMBL/GenBank/DDBJ whole genome shotgun (WGS) entry which is preliminary data.</text>
</comment>
<dbReference type="EMBL" id="CM039437">
    <property type="protein sequence ID" value="KAI4307647.1"/>
    <property type="molecule type" value="Genomic_DNA"/>
</dbReference>
<gene>
    <name evidence="1" type="ORF">L6164_030813</name>
</gene>
<protein>
    <submittedName>
        <fullName evidence="1">Uncharacterized protein</fullName>
    </submittedName>
</protein>
<organism evidence="1 2">
    <name type="scientific">Bauhinia variegata</name>
    <name type="common">Purple orchid tree</name>
    <name type="synonym">Phanera variegata</name>
    <dbReference type="NCBI Taxonomy" id="167791"/>
    <lineage>
        <taxon>Eukaryota</taxon>
        <taxon>Viridiplantae</taxon>
        <taxon>Streptophyta</taxon>
        <taxon>Embryophyta</taxon>
        <taxon>Tracheophyta</taxon>
        <taxon>Spermatophyta</taxon>
        <taxon>Magnoliopsida</taxon>
        <taxon>eudicotyledons</taxon>
        <taxon>Gunneridae</taxon>
        <taxon>Pentapetalae</taxon>
        <taxon>rosids</taxon>
        <taxon>fabids</taxon>
        <taxon>Fabales</taxon>
        <taxon>Fabaceae</taxon>
        <taxon>Cercidoideae</taxon>
        <taxon>Cercideae</taxon>
        <taxon>Bauhiniinae</taxon>
        <taxon>Bauhinia</taxon>
    </lineage>
</organism>